<feature type="non-terminal residue" evidence="2">
    <location>
        <position position="69"/>
    </location>
</feature>
<dbReference type="InterPro" id="IPR052936">
    <property type="entry name" value="Jasmonate_Hydroxylase-like"/>
</dbReference>
<accession>A0A382V227</accession>
<evidence type="ECO:0000313" key="2">
    <source>
        <dbReference type="EMBL" id="SVD40085.1"/>
    </source>
</evidence>
<dbReference type="EMBL" id="UINC01148285">
    <property type="protein sequence ID" value="SVD40085.1"/>
    <property type="molecule type" value="Genomic_DNA"/>
</dbReference>
<dbReference type="InterPro" id="IPR011008">
    <property type="entry name" value="Dimeric_a/b-barrel"/>
</dbReference>
<dbReference type="AlphaFoldDB" id="A0A382V227"/>
<organism evidence="2">
    <name type="scientific">marine metagenome</name>
    <dbReference type="NCBI Taxonomy" id="408172"/>
    <lineage>
        <taxon>unclassified sequences</taxon>
        <taxon>metagenomes</taxon>
        <taxon>ecological metagenomes</taxon>
    </lineage>
</organism>
<sequence length="69" mass="8232">MVIVVFEFHVNKNREKDYFLEVEKLQTELQNAEGFIGVERFESNNTKGYYVSISSWKDDESVNKWHKNS</sequence>
<dbReference type="Pfam" id="PF03992">
    <property type="entry name" value="ABM"/>
    <property type="match status" value="1"/>
</dbReference>
<feature type="domain" description="ABM" evidence="1">
    <location>
        <begin position="1"/>
        <end position="68"/>
    </location>
</feature>
<proteinExistence type="predicted"/>
<dbReference type="SUPFAM" id="SSF54909">
    <property type="entry name" value="Dimeric alpha+beta barrel"/>
    <property type="match status" value="1"/>
</dbReference>
<dbReference type="Gene3D" id="3.30.70.100">
    <property type="match status" value="1"/>
</dbReference>
<evidence type="ECO:0000259" key="1">
    <source>
        <dbReference type="Pfam" id="PF03992"/>
    </source>
</evidence>
<reference evidence="2" key="1">
    <citation type="submission" date="2018-05" db="EMBL/GenBank/DDBJ databases">
        <authorList>
            <person name="Lanie J.A."/>
            <person name="Ng W.-L."/>
            <person name="Kazmierczak K.M."/>
            <person name="Andrzejewski T.M."/>
            <person name="Davidsen T.M."/>
            <person name="Wayne K.J."/>
            <person name="Tettelin H."/>
            <person name="Glass J.I."/>
            <person name="Rusch D."/>
            <person name="Podicherti R."/>
            <person name="Tsui H.-C.T."/>
            <person name="Winkler M.E."/>
        </authorList>
    </citation>
    <scope>NUCLEOTIDE SEQUENCE</scope>
</reference>
<dbReference type="PANTHER" id="PTHR37811:SF2">
    <property type="entry name" value="ABM DOMAIN-CONTAINING PROTEIN"/>
    <property type="match status" value="1"/>
</dbReference>
<gene>
    <name evidence="2" type="ORF">METZ01_LOCUS392939</name>
</gene>
<name>A0A382V227_9ZZZZ</name>
<dbReference type="PANTHER" id="PTHR37811">
    <property type="entry name" value="BLL5343 PROTEIN"/>
    <property type="match status" value="1"/>
</dbReference>
<dbReference type="InterPro" id="IPR007138">
    <property type="entry name" value="ABM_dom"/>
</dbReference>
<protein>
    <recommendedName>
        <fullName evidence="1">ABM domain-containing protein</fullName>
    </recommendedName>
</protein>